<protein>
    <recommendedName>
        <fullName evidence="4">AAA+ ATPase domain-containing protein</fullName>
    </recommendedName>
</protein>
<dbReference type="InterPro" id="IPR003959">
    <property type="entry name" value="ATPase_AAA_core"/>
</dbReference>
<dbReference type="PANTHER" id="PTHR11669:SF9">
    <property type="entry name" value="REPLICATION FACTOR C SUBUNIT 5"/>
    <property type="match status" value="1"/>
</dbReference>
<evidence type="ECO:0000256" key="1">
    <source>
        <dbReference type="ARBA" id="ARBA00022705"/>
    </source>
</evidence>
<dbReference type="Gene3D" id="1.10.8.60">
    <property type="match status" value="1"/>
</dbReference>
<accession>A0A6C0H7T7</accession>
<dbReference type="Gene3D" id="3.40.50.300">
    <property type="entry name" value="P-loop containing nucleotide triphosphate hydrolases"/>
    <property type="match status" value="1"/>
</dbReference>
<dbReference type="Pfam" id="PF00004">
    <property type="entry name" value="AAA"/>
    <property type="match status" value="1"/>
</dbReference>
<name>A0A6C0H7T7_9ZZZZ</name>
<feature type="domain" description="AAA+ ATPase" evidence="4">
    <location>
        <begin position="37"/>
        <end position="164"/>
    </location>
</feature>
<dbReference type="Pfam" id="PF21960">
    <property type="entry name" value="RCF1-5-like_lid"/>
    <property type="match status" value="1"/>
</dbReference>
<dbReference type="EMBL" id="MN739896">
    <property type="protein sequence ID" value="QHT76457.1"/>
    <property type="molecule type" value="Genomic_DNA"/>
</dbReference>
<dbReference type="Gene3D" id="1.20.272.10">
    <property type="match status" value="1"/>
</dbReference>
<organism evidence="5">
    <name type="scientific">viral metagenome</name>
    <dbReference type="NCBI Taxonomy" id="1070528"/>
    <lineage>
        <taxon>unclassified sequences</taxon>
        <taxon>metagenomes</taxon>
        <taxon>organismal metagenomes</taxon>
    </lineage>
</organism>
<dbReference type="GO" id="GO:0006261">
    <property type="term" value="P:DNA-templated DNA replication"/>
    <property type="evidence" value="ECO:0007669"/>
    <property type="project" value="TreeGrafter"/>
</dbReference>
<dbReference type="GO" id="GO:0016887">
    <property type="term" value="F:ATP hydrolysis activity"/>
    <property type="evidence" value="ECO:0007669"/>
    <property type="project" value="InterPro"/>
</dbReference>
<evidence type="ECO:0000313" key="5">
    <source>
        <dbReference type="EMBL" id="QHT76457.1"/>
    </source>
</evidence>
<dbReference type="PANTHER" id="PTHR11669">
    <property type="entry name" value="REPLICATION FACTOR C / DNA POLYMERASE III GAMMA-TAU SUBUNIT"/>
    <property type="match status" value="1"/>
</dbReference>
<keyword evidence="2" id="KW-0547">Nucleotide-binding</keyword>
<dbReference type="FunFam" id="3.40.50.300:FF:000952">
    <property type="entry name" value="Replication factor C subunit 2"/>
    <property type="match status" value="1"/>
</dbReference>
<dbReference type="InterPro" id="IPR027417">
    <property type="entry name" value="P-loop_NTPase"/>
</dbReference>
<sequence>MDNYLPWIEKYRPIMIDNIISHNQNIDTIKKLIKAKVLPHILFHGPPGTGKTSTILAIANELYSNNKKLMVMKLDASDDRGINSVREDIKGFVEKENMFIKGVKLIILDEADAMTYDAQFALRRIIEKYSLTTRFCIICNYEHKIIPAIRSRFLNFRFTIIESKFIIEKLNYIIQQENINIDLNTLKVITNNSKGDLRKAINLLQIYSSYNCDIYNLLEIPIKKDIDYIYNILLNKNINYKDKYYILYNIINDKQYTLYNIILELFNIIIKNKNILKPHLIIKIGKFENVISKLTNNNNNIYITGLINIFLID</sequence>
<dbReference type="InterPro" id="IPR050238">
    <property type="entry name" value="DNA_Rep/Repair_Clamp_Loader"/>
</dbReference>
<dbReference type="SMART" id="SM00382">
    <property type="entry name" value="AAA"/>
    <property type="match status" value="1"/>
</dbReference>
<dbReference type="AlphaFoldDB" id="A0A6C0H7T7"/>
<evidence type="ECO:0000256" key="2">
    <source>
        <dbReference type="ARBA" id="ARBA00022741"/>
    </source>
</evidence>
<reference evidence="5" key="1">
    <citation type="journal article" date="2020" name="Nature">
        <title>Giant virus diversity and host interactions through global metagenomics.</title>
        <authorList>
            <person name="Schulz F."/>
            <person name="Roux S."/>
            <person name="Paez-Espino D."/>
            <person name="Jungbluth S."/>
            <person name="Walsh D.A."/>
            <person name="Denef V.J."/>
            <person name="McMahon K.D."/>
            <person name="Konstantinidis K.T."/>
            <person name="Eloe-Fadrosh E.A."/>
            <person name="Kyrpides N.C."/>
            <person name="Woyke T."/>
        </authorList>
    </citation>
    <scope>NUCLEOTIDE SEQUENCE</scope>
    <source>
        <strain evidence="5">GVMAG-M-3300023179-82</strain>
    </source>
</reference>
<evidence type="ECO:0000259" key="4">
    <source>
        <dbReference type="SMART" id="SM00382"/>
    </source>
</evidence>
<keyword evidence="1" id="KW-0235">DNA replication</keyword>
<keyword evidence="3" id="KW-0067">ATP-binding</keyword>
<proteinExistence type="predicted"/>
<dbReference type="InterPro" id="IPR003593">
    <property type="entry name" value="AAA+_ATPase"/>
</dbReference>
<dbReference type="SUPFAM" id="SSF52540">
    <property type="entry name" value="P-loop containing nucleoside triphosphate hydrolases"/>
    <property type="match status" value="1"/>
</dbReference>
<dbReference type="GO" id="GO:0003689">
    <property type="term" value="F:DNA clamp loader activity"/>
    <property type="evidence" value="ECO:0007669"/>
    <property type="project" value="TreeGrafter"/>
</dbReference>
<dbReference type="GO" id="GO:0005524">
    <property type="term" value="F:ATP binding"/>
    <property type="evidence" value="ECO:0007669"/>
    <property type="project" value="UniProtKB-KW"/>
</dbReference>
<dbReference type="GO" id="GO:0006281">
    <property type="term" value="P:DNA repair"/>
    <property type="evidence" value="ECO:0007669"/>
    <property type="project" value="TreeGrafter"/>
</dbReference>
<dbReference type="GO" id="GO:0005663">
    <property type="term" value="C:DNA replication factor C complex"/>
    <property type="evidence" value="ECO:0007669"/>
    <property type="project" value="TreeGrafter"/>
</dbReference>
<dbReference type="GO" id="GO:0005634">
    <property type="term" value="C:nucleus"/>
    <property type="evidence" value="ECO:0007669"/>
    <property type="project" value="TreeGrafter"/>
</dbReference>
<dbReference type="CDD" id="cd00009">
    <property type="entry name" value="AAA"/>
    <property type="match status" value="1"/>
</dbReference>
<evidence type="ECO:0000256" key="3">
    <source>
        <dbReference type="ARBA" id="ARBA00022840"/>
    </source>
</evidence>